<evidence type="ECO:0000256" key="6">
    <source>
        <dbReference type="ARBA" id="ARBA00022485"/>
    </source>
</evidence>
<keyword evidence="12 14" id="KW-0411">Iron-sulfur</keyword>
<dbReference type="InterPro" id="IPR017896">
    <property type="entry name" value="4Fe4S_Fe-S-bd"/>
</dbReference>
<comment type="similarity">
    <text evidence="4 14">Belongs to the succinate dehydrogenase/fumarate reductase iron-sulfur protein family.</text>
</comment>
<evidence type="ECO:0000256" key="10">
    <source>
        <dbReference type="ARBA" id="ARBA00023002"/>
    </source>
</evidence>
<dbReference type="EMBL" id="JACMSC010000005">
    <property type="protein sequence ID" value="KAG6522933.1"/>
    <property type="molecule type" value="Genomic_DNA"/>
</dbReference>
<keyword evidence="11 14" id="KW-0408">Iron</keyword>
<evidence type="ECO:0000256" key="7">
    <source>
        <dbReference type="ARBA" id="ARBA00022532"/>
    </source>
</evidence>
<dbReference type="GO" id="GO:0008177">
    <property type="term" value="F:succinate dehydrogenase (quinone) activity"/>
    <property type="evidence" value="ECO:0007669"/>
    <property type="project" value="UniProtKB-EC"/>
</dbReference>
<dbReference type="GO" id="GO:0005743">
    <property type="term" value="C:mitochondrial inner membrane"/>
    <property type="evidence" value="ECO:0007669"/>
    <property type="project" value="UniProtKB-SubCell"/>
</dbReference>
<evidence type="ECO:0000256" key="13">
    <source>
        <dbReference type="ARBA" id="ARBA00023291"/>
    </source>
</evidence>
<keyword evidence="19" id="KW-1185">Reference proteome</keyword>
<dbReference type="InterPro" id="IPR004489">
    <property type="entry name" value="Succ_DH/fum_Rdtase_Fe-S"/>
</dbReference>
<dbReference type="SUPFAM" id="SSF46548">
    <property type="entry name" value="alpha-helical ferredoxin"/>
    <property type="match status" value="1"/>
</dbReference>
<dbReference type="InterPro" id="IPR009051">
    <property type="entry name" value="Helical_ferredxn"/>
</dbReference>
<dbReference type="PROSITE" id="PS00197">
    <property type="entry name" value="2FE2S_FER_1"/>
    <property type="match status" value="1"/>
</dbReference>
<keyword evidence="14" id="KW-0999">Mitochondrion inner membrane</keyword>
<keyword evidence="14" id="KW-0496">Mitochondrion</keyword>
<dbReference type="InterPro" id="IPR025192">
    <property type="entry name" value="Succ_DH/fum_Rdtase_N"/>
</dbReference>
<dbReference type="SUPFAM" id="SSF54292">
    <property type="entry name" value="2Fe-2S ferredoxin-like"/>
    <property type="match status" value="1"/>
</dbReference>
<dbReference type="GO" id="GO:0051538">
    <property type="term" value="F:3 iron, 4 sulfur cluster binding"/>
    <property type="evidence" value="ECO:0007669"/>
    <property type="project" value="UniProtKB-KW"/>
</dbReference>
<dbReference type="PROSITE" id="PS51085">
    <property type="entry name" value="2FE2S_FER_2"/>
    <property type="match status" value="1"/>
</dbReference>
<comment type="pathway">
    <text evidence="3 14">Carbohydrate metabolism; tricarboxylic acid cycle; fumarate from succinate (eukaryal route): step 1/1.</text>
</comment>
<evidence type="ECO:0000256" key="4">
    <source>
        <dbReference type="ARBA" id="ARBA00009433"/>
    </source>
</evidence>
<dbReference type="GO" id="GO:0046872">
    <property type="term" value="F:metal ion binding"/>
    <property type="evidence" value="ECO:0007669"/>
    <property type="project" value="UniProtKB-KW"/>
</dbReference>
<evidence type="ECO:0000313" key="19">
    <source>
        <dbReference type="Proteomes" id="UP000734854"/>
    </source>
</evidence>
<keyword evidence="13 14" id="KW-0003">3Fe-4S</keyword>
<feature type="region of interest" description="Disordered" evidence="15">
    <location>
        <begin position="38"/>
        <end position="68"/>
    </location>
</feature>
<evidence type="ECO:0000256" key="5">
    <source>
        <dbReference type="ARBA" id="ARBA00011313"/>
    </source>
</evidence>
<feature type="domain" description="4Fe-4S ferredoxin-type" evidence="17">
    <location>
        <begin position="192"/>
        <end position="222"/>
    </location>
</feature>
<dbReference type="InterPro" id="IPR001041">
    <property type="entry name" value="2Fe-2S_ferredoxin-type"/>
</dbReference>
<accession>A0A8J5HPE9</accession>
<comment type="caution">
    <text evidence="18">The sequence shown here is derived from an EMBL/GenBank/DDBJ whole genome shotgun (WGS) entry which is preliminary data.</text>
</comment>
<dbReference type="GO" id="GO:0009055">
    <property type="term" value="F:electron transfer activity"/>
    <property type="evidence" value="ECO:0007669"/>
    <property type="project" value="InterPro"/>
</dbReference>
<comment type="cofactor">
    <cofactor evidence="14">
        <name>[2Fe-2S] cluster</name>
        <dbReference type="ChEBI" id="CHEBI:190135"/>
    </cofactor>
    <text evidence="14">Binds 1 [2Fe-2S] cluster.</text>
</comment>
<evidence type="ECO:0000256" key="8">
    <source>
        <dbReference type="ARBA" id="ARBA00022714"/>
    </source>
</evidence>
<evidence type="ECO:0000256" key="2">
    <source>
        <dbReference type="ARBA" id="ARBA00004443"/>
    </source>
</evidence>
<keyword evidence="6 14" id="KW-0004">4Fe-4S</keyword>
<dbReference type="PANTHER" id="PTHR11921">
    <property type="entry name" value="SUCCINATE DEHYDROGENASE IRON-SULFUR PROTEIN"/>
    <property type="match status" value="1"/>
</dbReference>
<comment type="function">
    <text evidence="1 14">Iron-sulfur protein (IP) subunit of succinate dehydrogenase (SDH) that is involved in complex II of the mitochondrial electron transport chain and is responsible for transferring electrons from succinate to ubiquinone (coenzyme Q).</text>
</comment>
<dbReference type="FunFam" id="3.10.20.30:FF:000007">
    <property type="entry name" value="Succinate dehydrogenase [ubiquinone] iron-sulfur subunit, mitochondrial"/>
    <property type="match status" value="1"/>
</dbReference>
<keyword evidence="8 14" id="KW-0001">2Fe-2S</keyword>
<reference evidence="18 19" key="1">
    <citation type="submission" date="2020-08" db="EMBL/GenBank/DDBJ databases">
        <title>Plant Genome Project.</title>
        <authorList>
            <person name="Zhang R.-G."/>
        </authorList>
    </citation>
    <scope>NUCLEOTIDE SEQUENCE [LARGE SCALE GENOMIC DNA]</scope>
    <source>
        <tissue evidence="18">Rhizome</tissue>
    </source>
</reference>
<evidence type="ECO:0000313" key="18">
    <source>
        <dbReference type="EMBL" id="KAG6522933.1"/>
    </source>
</evidence>
<dbReference type="NCBIfam" id="TIGR00384">
    <property type="entry name" value="dhsB"/>
    <property type="match status" value="1"/>
</dbReference>
<dbReference type="AlphaFoldDB" id="A0A8J5HPE9"/>
<dbReference type="InterPro" id="IPR036010">
    <property type="entry name" value="2Fe-2S_ferredoxin-like_sf"/>
</dbReference>
<dbReference type="GO" id="GO:0022904">
    <property type="term" value="P:respiratory electron transport chain"/>
    <property type="evidence" value="ECO:0007669"/>
    <property type="project" value="TreeGrafter"/>
</dbReference>
<dbReference type="NCBIfam" id="NF004616">
    <property type="entry name" value="PRK05950.1"/>
    <property type="match status" value="1"/>
</dbReference>
<organism evidence="18 19">
    <name type="scientific">Zingiber officinale</name>
    <name type="common">Ginger</name>
    <name type="synonym">Amomum zingiber</name>
    <dbReference type="NCBI Taxonomy" id="94328"/>
    <lineage>
        <taxon>Eukaryota</taxon>
        <taxon>Viridiplantae</taxon>
        <taxon>Streptophyta</taxon>
        <taxon>Embryophyta</taxon>
        <taxon>Tracheophyta</taxon>
        <taxon>Spermatophyta</taxon>
        <taxon>Magnoliopsida</taxon>
        <taxon>Liliopsida</taxon>
        <taxon>Zingiberales</taxon>
        <taxon>Zingiberaceae</taxon>
        <taxon>Zingiber</taxon>
    </lineage>
</organism>
<keyword evidence="10" id="KW-0560">Oxidoreductase</keyword>
<dbReference type="Pfam" id="PF13085">
    <property type="entry name" value="Fer2_3"/>
    <property type="match status" value="1"/>
</dbReference>
<gene>
    <name evidence="18" type="ORF">ZIOFF_020090</name>
</gene>
<evidence type="ECO:0000256" key="9">
    <source>
        <dbReference type="ARBA" id="ARBA00022723"/>
    </source>
</evidence>
<sequence length="334" mass="37234">MATARVLLRRGSAAVRSLLPTHGTATAAMAPAAARLLQAQTHSSQSDAAAASKPKRTKTFSTYRWNPDHPEKPQLQNYEIDLGECGPMVLDALIKIKNEIDPSLTFRRSCREGICGSCAMNIDGDNGLACLTKIPSSSASATITPLPHMYVIKDLVVDMTNFYSQYKSVEPWLKRKDPSPNPGKEIPQSKKDRSKLDGMYECILCACCSTSCPSYWWNPETYLGPAALLHANRQIFVVGMHLLRLWNVKQNGMNTMQDLELYDEYGKSSFGASILNAALWIQDSRDQYTKERLDAVNDEFKLYRCHTIMNCAHACPKGLNPAKQIESIKKLQLQ</sequence>
<evidence type="ECO:0000256" key="15">
    <source>
        <dbReference type="SAM" id="MobiDB-lite"/>
    </source>
</evidence>
<protein>
    <recommendedName>
        <fullName evidence="14">Succinate dehydrogenase [ubiquinone] iron-sulfur subunit, mitochondrial</fullName>
        <ecNumber evidence="14">1.3.5.1</ecNumber>
    </recommendedName>
</protein>
<keyword evidence="9 14" id="KW-0479">Metal-binding</keyword>
<comment type="cofactor">
    <cofactor evidence="14">
        <name>[4Fe-4S] cluster</name>
        <dbReference type="ChEBI" id="CHEBI:49883"/>
    </cofactor>
    <text evidence="14">Binds 1 [4Fe-4S] cluster.</text>
</comment>
<keyword evidence="7" id="KW-0816">Tricarboxylic acid cycle</keyword>
<dbReference type="GO" id="GO:0051539">
    <property type="term" value="F:4 iron, 4 sulfur cluster binding"/>
    <property type="evidence" value="ECO:0007669"/>
    <property type="project" value="UniProtKB-KW"/>
</dbReference>
<dbReference type="PROSITE" id="PS51379">
    <property type="entry name" value="4FE4S_FER_2"/>
    <property type="match status" value="1"/>
</dbReference>
<comment type="subcellular location">
    <subcellularLocation>
        <location evidence="2 14">Mitochondrion inner membrane</location>
        <topology evidence="2 14">Peripheral membrane protein</topology>
        <orientation evidence="2 14">Matrix side</orientation>
    </subcellularLocation>
</comment>
<dbReference type="CDD" id="cd00207">
    <property type="entry name" value="fer2"/>
    <property type="match status" value="1"/>
</dbReference>
<comment type="cofactor">
    <cofactor evidence="14">
        <name>[3Fe-4S] cluster</name>
        <dbReference type="ChEBI" id="CHEBI:21137"/>
    </cofactor>
    <text evidence="14">Binds 1 [3Fe-4S] cluster.</text>
</comment>
<dbReference type="Proteomes" id="UP000734854">
    <property type="component" value="Unassembled WGS sequence"/>
</dbReference>
<dbReference type="Gene3D" id="3.10.20.30">
    <property type="match status" value="1"/>
</dbReference>
<dbReference type="Gene3D" id="1.10.1060.10">
    <property type="entry name" value="Alpha-helical ferredoxin"/>
    <property type="match status" value="1"/>
</dbReference>
<proteinExistence type="inferred from homology"/>
<comment type="catalytic activity">
    <reaction evidence="14">
        <text>a quinone + succinate = fumarate + a quinol</text>
        <dbReference type="Rhea" id="RHEA:40523"/>
        <dbReference type="ChEBI" id="CHEBI:24646"/>
        <dbReference type="ChEBI" id="CHEBI:29806"/>
        <dbReference type="ChEBI" id="CHEBI:30031"/>
        <dbReference type="ChEBI" id="CHEBI:132124"/>
    </reaction>
</comment>
<evidence type="ECO:0000256" key="11">
    <source>
        <dbReference type="ARBA" id="ARBA00023004"/>
    </source>
</evidence>
<name>A0A8J5HPE9_ZINOF</name>
<dbReference type="EC" id="1.3.5.1" evidence="14"/>
<comment type="subunit">
    <text evidence="5">Component of complex II composed of eight subunits in plants: four classical SDH subunits SDH1, SDH2, SDH3 and SDH4 (a flavoprotein (FP), an iron-sulfur protein (IP), and a cytochrome b composed of a large and a small subunit.), as well as four subunits unknown in mitochondria from bacteria and heterotrophic eukaryotes.</text>
</comment>
<dbReference type="PANTHER" id="PTHR11921:SF29">
    <property type="entry name" value="SUCCINATE DEHYDROGENASE [UBIQUINONE] IRON-SULFUR SUBUNIT, MITOCHONDRIAL"/>
    <property type="match status" value="1"/>
</dbReference>
<dbReference type="PROSITE" id="PS00198">
    <property type="entry name" value="4FE4S_FER_1"/>
    <property type="match status" value="1"/>
</dbReference>
<keyword evidence="14" id="KW-0472">Membrane</keyword>
<evidence type="ECO:0000259" key="17">
    <source>
        <dbReference type="PROSITE" id="PS51379"/>
    </source>
</evidence>
<dbReference type="GO" id="GO:0006099">
    <property type="term" value="P:tricarboxylic acid cycle"/>
    <property type="evidence" value="ECO:0007669"/>
    <property type="project" value="UniProtKB-UniPathway"/>
</dbReference>
<dbReference type="InterPro" id="IPR017900">
    <property type="entry name" value="4Fe4S_Fe_S_CS"/>
</dbReference>
<evidence type="ECO:0000256" key="12">
    <source>
        <dbReference type="ARBA" id="ARBA00023014"/>
    </source>
</evidence>
<dbReference type="Pfam" id="PF13237">
    <property type="entry name" value="Fer4_10"/>
    <property type="match status" value="1"/>
</dbReference>
<evidence type="ECO:0000256" key="14">
    <source>
        <dbReference type="RuleBase" id="RU361237"/>
    </source>
</evidence>
<dbReference type="UniPathway" id="UPA00223">
    <property type="reaction ID" value="UER01006"/>
</dbReference>
<dbReference type="GO" id="GO:0051537">
    <property type="term" value="F:2 iron, 2 sulfur cluster binding"/>
    <property type="evidence" value="ECO:0007669"/>
    <property type="project" value="UniProtKB-KW"/>
</dbReference>
<dbReference type="GO" id="GO:0045273">
    <property type="term" value="C:respiratory chain complex II (succinate dehydrogenase)"/>
    <property type="evidence" value="ECO:0007669"/>
    <property type="project" value="UniProtKB-ARBA"/>
</dbReference>
<dbReference type="InterPro" id="IPR006058">
    <property type="entry name" value="2Fe2S_fd_BS"/>
</dbReference>
<evidence type="ECO:0000256" key="3">
    <source>
        <dbReference type="ARBA" id="ARBA00004788"/>
    </source>
</evidence>
<dbReference type="InterPro" id="IPR012675">
    <property type="entry name" value="Beta-grasp_dom_sf"/>
</dbReference>
<evidence type="ECO:0000256" key="1">
    <source>
        <dbReference type="ARBA" id="ARBA00002787"/>
    </source>
</evidence>
<feature type="domain" description="2Fe-2S ferredoxin-type" evidence="16">
    <location>
        <begin position="61"/>
        <end position="149"/>
    </location>
</feature>
<dbReference type="InterPro" id="IPR050573">
    <property type="entry name" value="SDH/FRD_Iron-Sulfur"/>
</dbReference>
<evidence type="ECO:0000259" key="16">
    <source>
        <dbReference type="PROSITE" id="PS51085"/>
    </source>
</evidence>